<dbReference type="InterPro" id="IPR002656">
    <property type="entry name" value="Acyl_transf_3_dom"/>
</dbReference>
<comment type="caution">
    <text evidence="3">The sequence shown here is derived from an EMBL/GenBank/DDBJ whole genome shotgun (WGS) entry which is preliminary data.</text>
</comment>
<sequence length="308" mass="35310">MRNLSVDILKVLMAFLVVFLHLNIFMDRIPLLGFVLVNGLFRISVPVFLLISGYYFTQVDSVAKLEKWVFRLGTLYLIWMLIYLPFWINAPNKVLTLLTGTYHLWYLVGALFAGLLLYVLRKVSIKFLMGMAVALFLIGYLIQIVGNLHIFQGSLDGVMNTLWVYRSFLLFCFPMLTLGFVLRRIEPKMEHKPLLFHVVAAIVLLVLESFLLFVFVNSRESVDLLLFLLIAAPVLFLYVKNLHIPGSYKGLADFATGVYLVHFYAIILSEQLAKHYPEIPFGKIGILTVTCIAAFVLMRFKKKIPYVL</sequence>
<feature type="transmembrane region" description="Helical" evidence="1">
    <location>
        <begin position="100"/>
        <end position="120"/>
    </location>
</feature>
<dbReference type="GO" id="GO:0016747">
    <property type="term" value="F:acyltransferase activity, transferring groups other than amino-acyl groups"/>
    <property type="evidence" value="ECO:0007669"/>
    <property type="project" value="InterPro"/>
</dbReference>
<name>A0A2S9JTA6_9SPHI</name>
<feature type="transmembrane region" description="Helical" evidence="1">
    <location>
        <begin position="163"/>
        <end position="182"/>
    </location>
</feature>
<feature type="transmembrane region" description="Helical" evidence="1">
    <location>
        <begin position="7"/>
        <end position="25"/>
    </location>
</feature>
<keyword evidence="1" id="KW-0812">Transmembrane</keyword>
<reference evidence="3 4" key="1">
    <citation type="submission" date="2018-02" db="EMBL/GenBank/DDBJ databases">
        <title>The draft genome of Sphingobacterium gobiense H7.</title>
        <authorList>
            <person name="Li L."/>
            <person name="Liu L."/>
            <person name="Zhang X."/>
            <person name="Wang T."/>
            <person name="Liang L."/>
        </authorList>
    </citation>
    <scope>NUCLEOTIDE SEQUENCE [LARGE SCALE GENOMIC DNA]</scope>
    <source>
        <strain evidence="3 4">ACCC 05757</strain>
    </source>
</reference>
<evidence type="ECO:0000313" key="3">
    <source>
        <dbReference type="EMBL" id="PRD56480.1"/>
    </source>
</evidence>
<gene>
    <name evidence="3" type="ORF">C5749_04340</name>
</gene>
<dbReference type="EMBL" id="PVBS01000001">
    <property type="protein sequence ID" value="PRD56480.1"/>
    <property type="molecule type" value="Genomic_DNA"/>
</dbReference>
<feature type="domain" description="Acyltransferase 3" evidence="2">
    <location>
        <begin position="4"/>
        <end position="294"/>
    </location>
</feature>
<feature type="transmembrane region" description="Helical" evidence="1">
    <location>
        <begin position="68"/>
        <end position="88"/>
    </location>
</feature>
<feature type="transmembrane region" description="Helical" evidence="1">
    <location>
        <begin position="222"/>
        <end position="239"/>
    </location>
</feature>
<accession>A0A2S9JTA6</accession>
<feature type="transmembrane region" description="Helical" evidence="1">
    <location>
        <begin position="251"/>
        <end position="269"/>
    </location>
</feature>
<dbReference type="Proteomes" id="UP000238642">
    <property type="component" value="Unassembled WGS sequence"/>
</dbReference>
<organism evidence="3 4">
    <name type="scientific">Sphingobacterium gobiense</name>
    <dbReference type="NCBI Taxonomy" id="1382456"/>
    <lineage>
        <taxon>Bacteria</taxon>
        <taxon>Pseudomonadati</taxon>
        <taxon>Bacteroidota</taxon>
        <taxon>Sphingobacteriia</taxon>
        <taxon>Sphingobacteriales</taxon>
        <taxon>Sphingobacteriaceae</taxon>
        <taxon>Sphingobacterium</taxon>
    </lineage>
</organism>
<protein>
    <recommendedName>
        <fullName evidence="2">Acyltransferase 3 domain-containing protein</fullName>
    </recommendedName>
</protein>
<keyword evidence="1" id="KW-0472">Membrane</keyword>
<feature type="transmembrane region" description="Helical" evidence="1">
    <location>
        <begin position="281"/>
        <end position="300"/>
    </location>
</feature>
<keyword evidence="1" id="KW-1133">Transmembrane helix</keyword>
<dbReference type="AlphaFoldDB" id="A0A2S9JTA6"/>
<keyword evidence="4" id="KW-1185">Reference proteome</keyword>
<dbReference type="Pfam" id="PF01757">
    <property type="entry name" value="Acyl_transf_3"/>
    <property type="match status" value="1"/>
</dbReference>
<evidence type="ECO:0000256" key="1">
    <source>
        <dbReference type="SAM" id="Phobius"/>
    </source>
</evidence>
<evidence type="ECO:0000259" key="2">
    <source>
        <dbReference type="Pfam" id="PF01757"/>
    </source>
</evidence>
<dbReference type="OrthoDB" id="265992at2"/>
<feature type="transmembrane region" description="Helical" evidence="1">
    <location>
        <begin position="31"/>
        <end position="56"/>
    </location>
</feature>
<feature type="transmembrane region" description="Helical" evidence="1">
    <location>
        <begin position="127"/>
        <end position="151"/>
    </location>
</feature>
<dbReference type="RefSeq" id="WP_105723330.1">
    <property type="nucleotide sequence ID" value="NZ_PVBS01000001.1"/>
</dbReference>
<evidence type="ECO:0000313" key="4">
    <source>
        <dbReference type="Proteomes" id="UP000238642"/>
    </source>
</evidence>
<feature type="transmembrane region" description="Helical" evidence="1">
    <location>
        <begin position="194"/>
        <end position="216"/>
    </location>
</feature>
<proteinExistence type="predicted"/>